<keyword evidence="4 13" id="KW-0863">Zinc-finger</keyword>
<dbReference type="PANTHER" id="PTHR32472:SF10">
    <property type="entry name" value="DNA REPAIR PROTEIN RADA-LIKE PROTEIN"/>
    <property type="match status" value="1"/>
</dbReference>
<feature type="short sequence motif" description="RadA KNRFG motif" evidence="11">
    <location>
        <begin position="253"/>
        <end position="257"/>
    </location>
</feature>
<dbReference type="Gene3D" id="3.30.230.10">
    <property type="match status" value="1"/>
</dbReference>
<dbReference type="GO" id="GO:0005829">
    <property type="term" value="C:cytosol"/>
    <property type="evidence" value="ECO:0007669"/>
    <property type="project" value="TreeGrafter"/>
</dbReference>
<keyword evidence="9 11" id="KW-0238">DNA-binding</keyword>
<keyword evidence="7 11" id="KW-0067">ATP-binding</keyword>
<dbReference type="InterPro" id="IPR041166">
    <property type="entry name" value="Rubredoxin_2"/>
</dbReference>
<dbReference type="EMBL" id="MWBQ01000030">
    <property type="protein sequence ID" value="OQA60832.1"/>
    <property type="molecule type" value="Genomic_DNA"/>
</dbReference>
<evidence type="ECO:0000259" key="14">
    <source>
        <dbReference type="PROSITE" id="PS50162"/>
    </source>
</evidence>
<dbReference type="SUPFAM" id="SSF54211">
    <property type="entry name" value="Ribosomal protein S5 domain 2-like"/>
    <property type="match status" value="1"/>
</dbReference>
<dbReference type="Pfam" id="PF13541">
    <property type="entry name" value="ChlI"/>
    <property type="match status" value="1"/>
</dbReference>
<comment type="function">
    <text evidence="11">Plays a role in repairing double-strand DNA breaks, probably involving stabilizing or processing branched DNA or blocked replication forks.</text>
</comment>
<evidence type="ECO:0000256" key="1">
    <source>
        <dbReference type="ARBA" id="ARBA00022723"/>
    </source>
</evidence>
<evidence type="ECO:0000256" key="2">
    <source>
        <dbReference type="ARBA" id="ARBA00022741"/>
    </source>
</evidence>
<keyword evidence="10 11" id="KW-0234">DNA repair</keyword>
<organism evidence="15">
    <name type="scientific">Candidatus Atribacter allofermentans</name>
    <dbReference type="NCBI Taxonomy" id="1852833"/>
    <lineage>
        <taxon>Bacteria</taxon>
        <taxon>Pseudomonadati</taxon>
        <taxon>Atribacterota</taxon>
        <taxon>Atribacteria</taxon>
        <taxon>Atribacterales</taxon>
        <taxon>Atribacteraceae</taxon>
        <taxon>Atribacter</taxon>
    </lineage>
</organism>
<keyword evidence="6 13" id="KW-0862">Zinc</keyword>
<dbReference type="InterPro" id="IPR020588">
    <property type="entry name" value="RecA_ATP-bd"/>
</dbReference>
<evidence type="ECO:0000256" key="5">
    <source>
        <dbReference type="ARBA" id="ARBA00022801"/>
    </source>
</evidence>
<dbReference type="PROSITE" id="PS50162">
    <property type="entry name" value="RECA_2"/>
    <property type="match status" value="1"/>
</dbReference>
<dbReference type="SUPFAM" id="SSF52540">
    <property type="entry name" value="P-loop containing nucleoside triphosphate hydrolases"/>
    <property type="match status" value="1"/>
</dbReference>
<dbReference type="Pfam" id="PF13481">
    <property type="entry name" value="AAA_25"/>
    <property type="match status" value="1"/>
</dbReference>
<evidence type="ECO:0000256" key="6">
    <source>
        <dbReference type="ARBA" id="ARBA00022833"/>
    </source>
</evidence>
<dbReference type="SMART" id="SM00382">
    <property type="entry name" value="AAA"/>
    <property type="match status" value="1"/>
</dbReference>
<dbReference type="GO" id="GO:0008270">
    <property type="term" value="F:zinc ion binding"/>
    <property type="evidence" value="ECO:0007669"/>
    <property type="project" value="UniProtKB-KW"/>
</dbReference>
<dbReference type="GO" id="GO:0140664">
    <property type="term" value="F:ATP-dependent DNA damage sensor activity"/>
    <property type="evidence" value="ECO:0007669"/>
    <property type="project" value="InterPro"/>
</dbReference>
<evidence type="ECO:0000256" key="8">
    <source>
        <dbReference type="ARBA" id="ARBA00023016"/>
    </source>
</evidence>
<gene>
    <name evidence="11" type="primary">radA</name>
    <name evidence="15" type="ORF">BWY41_00484</name>
</gene>
<comment type="domain">
    <text evidence="11">The middle region has homology to RecA with ATPase motifs including the RadA KNRFG motif, while the C-terminus is homologous to Lon protease.</text>
</comment>
<evidence type="ECO:0000313" key="15">
    <source>
        <dbReference type="EMBL" id="OQA60832.1"/>
    </source>
</evidence>
<dbReference type="Gene3D" id="3.40.50.300">
    <property type="entry name" value="P-loop containing nucleotide triphosphate hydrolases"/>
    <property type="match status" value="1"/>
</dbReference>
<reference evidence="15" key="1">
    <citation type="submission" date="2017-02" db="EMBL/GenBank/DDBJ databases">
        <title>Delving into the versatile metabolic prowess of the omnipresent phylum Bacteroidetes.</title>
        <authorList>
            <person name="Nobu M.K."/>
            <person name="Mei R."/>
            <person name="Narihiro T."/>
            <person name="Kuroda K."/>
            <person name="Liu W.-T."/>
        </authorList>
    </citation>
    <scope>NUCLEOTIDE SEQUENCE</scope>
    <source>
        <strain evidence="15">ADurb.Bin276</strain>
    </source>
</reference>
<feature type="domain" description="RecA family profile 1" evidence="14">
    <location>
        <begin position="66"/>
        <end position="216"/>
    </location>
</feature>
<evidence type="ECO:0000256" key="12">
    <source>
        <dbReference type="NCBIfam" id="TIGR00416"/>
    </source>
</evidence>
<dbReference type="PRINTS" id="PR01874">
    <property type="entry name" value="DNAREPAIRADA"/>
</dbReference>
<dbReference type="GO" id="GO:0003684">
    <property type="term" value="F:damaged DNA binding"/>
    <property type="evidence" value="ECO:0007669"/>
    <property type="project" value="InterPro"/>
</dbReference>
<dbReference type="InterPro" id="IPR027417">
    <property type="entry name" value="P-loop_NTPase"/>
</dbReference>
<dbReference type="InterPro" id="IPR020568">
    <property type="entry name" value="Ribosomal_Su5_D2-typ_SF"/>
</dbReference>
<dbReference type="GO" id="GO:0005524">
    <property type="term" value="F:ATP binding"/>
    <property type="evidence" value="ECO:0007669"/>
    <property type="project" value="UniProtKB-UniRule"/>
</dbReference>
<keyword evidence="8 11" id="KW-0346">Stress response</keyword>
<protein>
    <recommendedName>
        <fullName evidence="11 12">DNA repair protein RadA</fullName>
    </recommendedName>
</protein>
<comment type="caution">
    <text evidence="15">The sequence shown here is derived from an EMBL/GenBank/DDBJ whole genome shotgun (WGS) entry which is preliminary data.</text>
</comment>
<keyword evidence="5" id="KW-0378">Hydrolase</keyword>
<dbReference type="PANTHER" id="PTHR32472">
    <property type="entry name" value="DNA REPAIR PROTEIN RADA"/>
    <property type="match status" value="1"/>
</dbReference>
<accession>A0A1V5T3L2</accession>
<name>A0A1V5T3L2_9BACT</name>
<evidence type="ECO:0000256" key="4">
    <source>
        <dbReference type="ARBA" id="ARBA00022771"/>
    </source>
</evidence>
<dbReference type="InterPro" id="IPR004504">
    <property type="entry name" value="DNA_repair_RadA"/>
</dbReference>
<evidence type="ECO:0000256" key="7">
    <source>
        <dbReference type="ARBA" id="ARBA00022840"/>
    </source>
</evidence>
<feature type="region of interest" description="Lon-protease-like" evidence="11">
    <location>
        <begin position="352"/>
        <end position="459"/>
    </location>
</feature>
<dbReference type="HAMAP" id="MF_01498">
    <property type="entry name" value="RadA_bact"/>
    <property type="match status" value="1"/>
</dbReference>
<sequence length="459" mass="51300">MKKSEFVCQTCEYSTPSWLGKCPQCGGWNTFKEVFSLPQKSAKKNESKPNTQPLSFQDLFNQNYEVDRRIGTSLNEVDRVLGGGIVEGSLSLLSGDPGIGKSTLLLAIAAGIALQGKKVLYISTEESLHQLFIRIQRFGFKPNPNLWLHSTDSYNDIESSIENLAPSLIIIDSIQNLSLDELDAMPGNISLIRDLSSRFMDISKKKNIAIFLVGHVTKEGIVAGPRTLEHLVDVVLYLDGEAHHQLRVLRSVKNRFGSTQEVGLLEMKEEGLVELVDPSKFFLVEKDIENSSTARTVLAEGRRALLLEVQTLVNQSYLDYPRRVSVGFDVNRLHLLVAVIEKRVRIRFGQQDIYLNMAGGMKVTETTPDLAICFSLISSRLEKSLNKNTIYLGEVGLGGEIRPVHFFEGRIQEAARMGISRVVTSQYHLQSSAKKKLKGLKIIGYQTLYEAVQKEDLVQ</sequence>
<evidence type="ECO:0000256" key="13">
    <source>
        <dbReference type="RuleBase" id="RU003555"/>
    </source>
</evidence>
<dbReference type="GO" id="GO:0016787">
    <property type="term" value="F:hydrolase activity"/>
    <property type="evidence" value="ECO:0007669"/>
    <property type="project" value="UniProtKB-KW"/>
</dbReference>
<feature type="binding site" evidence="11">
    <location>
        <begin position="95"/>
        <end position="102"/>
    </location>
    <ligand>
        <name>ATP</name>
        <dbReference type="ChEBI" id="CHEBI:30616"/>
    </ligand>
</feature>
<dbReference type="AlphaFoldDB" id="A0A1V5T3L2"/>
<proteinExistence type="inferred from homology"/>
<comment type="function">
    <text evidence="13">DNA-dependent ATPase involved in processing of recombination intermediates, plays a role in repairing DNA breaks. Stimulates the branch migration of RecA-mediated strand transfer reactions, allowing the 3' invading strand to extend heteroduplex DNA faster. Binds ssDNA in the presence of ADP but not other nucleotides, has ATPase activity that is stimulated by ssDNA and various branched DNA structures, but inhibited by SSB. Does not have RecA's homology-searching function.</text>
</comment>
<comment type="similarity">
    <text evidence="11 13">Belongs to the RecA family. RadA subfamily.</text>
</comment>
<keyword evidence="3 11" id="KW-0227">DNA damage</keyword>
<evidence type="ECO:0000256" key="9">
    <source>
        <dbReference type="ARBA" id="ARBA00023125"/>
    </source>
</evidence>
<keyword evidence="1 11" id="KW-0479">Metal-binding</keyword>
<evidence type="ECO:0000256" key="11">
    <source>
        <dbReference type="HAMAP-Rule" id="MF_01498"/>
    </source>
</evidence>
<dbReference type="GO" id="GO:0000725">
    <property type="term" value="P:recombinational repair"/>
    <property type="evidence" value="ECO:0007669"/>
    <property type="project" value="UniProtKB-UniRule"/>
</dbReference>
<keyword evidence="2 11" id="KW-0547">Nucleotide-binding</keyword>
<dbReference type="Proteomes" id="UP000485569">
    <property type="component" value="Unassembled WGS sequence"/>
</dbReference>
<dbReference type="InterPro" id="IPR003593">
    <property type="entry name" value="AAA+_ATPase"/>
</dbReference>
<dbReference type="InterPro" id="IPR014721">
    <property type="entry name" value="Ribsml_uS5_D2-typ_fold_subgr"/>
</dbReference>
<dbReference type="Pfam" id="PF18073">
    <property type="entry name" value="Zn_ribbon_LapB"/>
    <property type="match status" value="1"/>
</dbReference>
<evidence type="ECO:0000256" key="10">
    <source>
        <dbReference type="ARBA" id="ARBA00023204"/>
    </source>
</evidence>
<evidence type="ECO:0000256" key="3">
    <source>
        <dbReference type="ARBA" id="ARBA00022763"/>
    </source>
</evidence>
<dbReference type="NCBIfam" id="TIGR00416">
    <property type="entry name" value="sms"/>
    <property type="match status" value="1"/>
</dbReference>